<dbReference type="OrthoDB" id="6274240at2759"/>
<evidence type="ECO:0000256" key="9">
    <source>
        <dbReference type="ARBA" id="ARBA00023136"/>
    </source>
</evidence>
<keyword evidence="7 11" id="KW-1133">Transmembrane helix</keyword>
<evidence type="ECO:0000256" key="5">
    <source>
        <dbReference type="ARBA" id="ARBA00022692"/>
    </source>
</evidence>
<keyword evidence="9 11" id="KW-0472">Membrane</keyword>
<evidence type="ECO:0000256" key="8">
    <source>
        <dbReference type="ARBA" id="ARBA00023034"/>
    </source>
</evidence>
<dbReference type="PANTHER" id="PTHR11214">
    <property type="entry name" value="BETA-1,3-N-ACETYLGLUCOSAMINYLTRANSFERASE"/>
    <property type="match status" value="1"/>
</dbReference>
<dbReference type="EMBL" id="CAJHNH020000874">
    <property type="protein sequence ID" value="CAG5120305.1"/>
    <property type="molecule type" value="Genomic_DNA"/>
</dbReference>
<evidence type="ECO:0000256" key="6">
    <source>
        <dbReference type="ARBA" id="ARBA00022968"/>
    </source>
</evidence>
<protein>
    <recommendedName>
        <fullName evidence="11">Hexosyltransferase</fullName>
        <ecNumber evidence="11">2.4.1.-</ecNumber>
    </recommendedName>
</protein>
<reference evidence="12" key="1">
    <citation type="submission" date="2021-04" db="EMBL/GenBank/DDBJ databases">
        <authorList>
            <consortium name="Molecular Ecology Group"/>
        </authorList>
    </citation>
    <scope>NUCLEOTIDE SEQUENCE</scope>
</reference>
<proteinExistence type="inferred from homology"/>
<evidence type="ECO:0000256" key="3">
    <source>
        <dbReference type="ARBA" id="ARBA00022676"/>
    </source>
</evidence>
<keyword evidence="3 11" id="KW-0328">Glycosyltransferase</keyword>
<evidence type="ECO:0000256" key="4">
    <source>
        <dbReference type="ARBA" id="ARBA00022679"/>
    </source>
</evidence>
<keyword evidence="6 11" id="KW-0735">Signal-anchor</keyword>
<evidence type="ECO:0000256" key="1">
    <source>
        <dbReference type="ARBA" id="ARBA00004323"/>
    </source>
</evidence>
<keyword evidence="5 11" id="KW-0812">Transmembrane</keyword>
<dbReference type="InterPro" id="IPR002659">
    <property type="entry name" value="Glyco_trans_31"/>
</dbReference>
<accession>A0A8S3YXC7</accession>
<name>A0A8S3YXC7_9EUPU</name>
<evidence type="ECO:0000313" key="12">
    <source>
        <dbReference type="EMBL" id="CAG5120305.1"/>
    </source>
</evidence>
<sequence length="376" mass="44466">MNRVKRLTVRFVTATTFWFITILFLTMAWFDVKHGNNRKIAEFNLLPWTRQFMTSKNMTVTEQPTSSYDELMKQNRLAKVKREFNDLSLTNRTMYPANRIGNYIFSNPNLCKDVPSIDFIIIVHTATTHFERRQRIRATFANTSLFYPAQIRAAFLLGKTNDSALTEKLWQEHRTYNDTVMGDFIDDYHNLTLKGVMGLRWVKDHCPNAAFVLKIDDDVLINMFTLVHLFLPQMKTQKRTIFCKVFLNDSMLVERNGRWKVDSHILPNRTTYPYPYCPGFTVILTPDLVDELYQAAQVTPFFWIDDNYLFGLLPYVIGNINFTYYEFNTYFSPLYKNAINCTLPQKWRCPMYSVLLYDSDFWTCWHTMKSVYTDVD</sequence>
<organism evidence="12 13">
    <name type="scientific">Candidula unifasciata</name>
    <dbReference type="NCBI Taxonomy" id="100452"/>
    <lineage>
        <taxon>Eukaryota</taxon>
        <taxon>Metazoa</taxon>
        <taxon>Spiralia</taxon>
        <taxon>Lophotrochozoa</taxon>
        <taxon>Mollusca</taxon>
        <taxon>Gastropoda</taxon>
        <taxon>Heterobranchia</taxon>
        <taxon>Euthyneura</taxon>
        <taxon>Panpulmonata</taxon>
        <taxon>Eupulmonata</taxon>
        <taxon>Stylommatophora</taxon>
        <taxon>Helicina</taxon>
        <taxon>Helicoidea</taxon>
        <taxon>Geomitridae</taxon>
        <taxon>Candidula</taxon>
    </lineage>
</organism>
<dbReference type="GO" id="GO:0000139">
    <property type="term" value="C:Golgi membrane"/>
    <property type="evidence" value="ECO:0007669"/>
    <property type="project" value="UniProtKB-SubCell"/>
</dbReference>
<evidence type="ECO:0000256" key="2">
    <source>
        <dbReference type="ARBA" id="ARBA00008661"/>
    </source>
</evidence>
<dbReference type="Gene3D" id="3.90.550.50">
    <property type="match status" value="1"/>
</dbReference>
<dbReference type="Pfam" id="PF01762">
    <property type="entry name" value="Galactosyl_T"/>
    <property type="match status" value="1"/>
</dbReference>
<gene>
    <name evidence="12" type="ORF">CUNI_LOCUS5863</name>
</gene>
<dbReference type="PANTHER" id="PTHR11214:SF364">
    <property type="entry name" value="HEXOSYLTRANSFERASE"/>
    <property type="match status" value="1"/>
</dbReference>
<comment type="caution">
    <text evidence="12">The sequence shown here is derived from an EMBL/GenBank/DDBJ whole genome shotgun (WGS) entry which is preliminary data.</text>
</comment>
<feature type="transmembrane region" description="Helical" evidence="11">
    <location>
        <begin position="7"/>
        <end position="30"/>
    </location>
</feature>
<dbReference type="Proteomes" id="UP000678393">
    <property type="component" value="Unassembled WGS sequence"/>
</dbReference>
<comment type="subcellular location">
    <subcellularLocation>
        <location evidence="1 11">Golgi apparatus membrane</location>
        <topology evidence="1 11">Single-pass type II membrane protein</topology>
    </subcellularLocation>
</comment>
<dbReference type="GO" id="GO:0016758">
    <property type="term" value="F:hexosyltransferase activity"/>
    <property type="evidence" value="ECO:0007669"/>
    <property type="project" value="InterPro"/>
</dbReference>
<dbReference type="FunFam" id="3.90.550.50:FF:000001">
    <property type="entry name" value="Hexosyltransferase"/>
    <property type="match status" value="1"/>
</dbReference>
<evidence type="ECO:0000256" key="10">
    <source>
        <dbReference type="ARBA" id="ARBA00023180"/>
    </source>
</evidence>
<dbReference type="AlphaFoldDB" id="A0A8S3YXC7"/>
<evidence type="ECO:0000313" key="13">
    <source>
        <dbReference type="Proteomes" id="UP000678393"/>
    </source>
</evidence>
<dbReference type="GO" id="GO:0006493">
    <property type="term" value="P:protein O-linked glycosylation"/>
    <property type="evidence" value="ECO:0007669"/>
    <property type="project" value="TreeGrafter"/>
</dbReference>
<keyword evidence="4" id="KW-0808">Transferase</keyword>
<keyword evidence="10" id="KW-0325">Glycoprotein</keyword>
<keyword evidence="13" id="KW-1185">Reference proteome</keyword>
<keyword evidence="8 11" id="KW-0333">Golgi apparatus</keyword>
<evidence type="ECO:0000256" key="11">
    <source>
        <dbReference type="RuleBase" id="RU363063"/>
    </source>
</evidence>
<comment type="similarity">
    <text evidence="2 11">Belongs to the glycosyltransferase 31 family.</text>
</comment>
<dbReference type="EC" id="2.4.1.-" evidence="11"/>
<evidence type="ECO:0000256" key="7">
    <source>
        <dbReference type="ARBA" id="ARBA00022989"/>
    </source>
</evidence>